<protein>
    <submittedName>
        <fullName evidence="5">Cell division ATP-binding protein FtsE</fullName>
    </submittedName>
</protein>
<sequence length="235" mass="26156">MIYGVMKLIKFTNVDKIYSDGNRSLDNINLGIKQGEFVFLVGHSGAGKSTLLKLLTREEKVSSGRVSVLGEEVTKIKISKIHNYRRKLGVVFQDFKLLQDKTVFENVELAMRVVGAPPKTIKPRVMEVLHKVGIADKHGRYPSELSGGECQRVGIARAIVNKPSIIIADECTGNLDIDNSVGILNLLREINKENVTVIMATHDTEILKLFSPRVVEVKNGKIIRDTKRDAYEDGV</sequence>
<evidence type="ECO:0000313" key="5">
    <source>
        <dbReference type="EMBL" id="MPM94963.1"/>
    </source>
</evidence>
<dbReference type="InterPro" id="IPR017871">
    <property type="entry name" value="ABC_transporter-like_CS"/>
</dbReference>
<comment type="similarity">
    <text evidence="1">Belongs to the ABC transporter superfamily.</text>
</comment>
<evidence type="ECO:0000256" key="2">
    <source>
        <dbReference type="ARBA" id="ARBA00022741"/>
    </source>
</evidence>
<evidence type="ECO:0000259" key="4">
    <source>
        <dbReference type="PROSITE" id="PS50893"/>
    </source>
</evidence>
<dbReference type="EMBL" id="VSSQ01041509">
    <property type="protein sequence ID" value="MPM94963.1"/>
    <property type="molecule type" value="Genomic_DNA"/>
</dbReference>
<dbReference type="PANTHER" id="PTHR24220:SF470">
    <property type="entry name" value="CELL DIVISION ATP-BINDING PROTEIN FTSE"/>
    <property type="match status" value="1"/>
</dbReference>
<feature type="domain" description="ABC transporter" evidence="4">
    <location>
        <begin position="9"/>
        <end position="235"/>
    </location>
</feature>
<dbReference type="AlphaFoldDB" id="A0A645E2A6"/>
<proteinExistence type="inferred from homology"/>
<evidence type="ECO:0000256" key="1">
    <source>
        <dbReference type="ARBA" id="ARBA00005417"/>
    </source>
</evidence>
<name>A0A645E2A6_9ZZZZ</name>
<dbReference type="GO" id="GO:0016887">
    <property type="term" value="F:ATP hydrolysis activity"/>
    <property type="evidence" value="ECO:0007669"/>
    <property type="project" value="InterPro"/>
</dbReference>
<dbReference type="Pfam" id="PF00005">
    <property type="entry name" value="ABC_tran"/>
    <property type="match status" value="1"/>
</dbReference>
<keyword evidence="5" id="KW-0132">Cell division</keyword>
<keyword evidence="5" id="KW-0131">Cell cycle</keyword>
<dbReference type="InterPro" id="IPR003593">
    <property type="entry name" value="AAA+_ATPase"/>
</dbReference>
<comment type="caution">
    <text evidence="5">The sequence shown here is derived from an EMBL/GenBank/DDBJ whole genome shotgun (WGS) entry which is preliminary data.</text>
</comment>
<dbReference type="GO" id="GO:0005524">
    <property type="term" value="F:ATP binding"/>
    <property type="evidence" value="ECO:0007669"/>
    <property type="project" value="UniProtKB-KW"/>
</dbReference>
<dbReference type="PROSITE" id="PS50893">
    <property type="entry name" value="ABC_TRANSPORTER_2"/>
    <property type="match status" value="1"/>
</dbReference>
<keyword evidence="3 5" id="KW-0067">ATP-binding</keyword>
<dbReference type="SUPFAM" id="SSF52540">
    <property type="entry name" value="P-loop containing nucleoside triphosphate hydrolases"/>
    <property type="match status" value="1"/>
</dbReference>
<organism evidence="5">
    <name type="scientific">bioreactor metagenome</name>
    <dbReference type="NCBI Taxonomy" id="1076179"/>
    <lineage>
        <taxon>unclassified sequences</taxon>
        <taxon>metagenomes</taxon>
        <taxon>ecological metagenomes</taxon>
    </lineage>
</organism>
<dbReference type="Gene3D" id="3.40.50.300">
    <property type="entry name" value="P-loop containing nucleotide triphosphate hydrolases"/>
    <property type="match status" value="1"/>
</dbReference>
<dbReference type="SMART" id="SM00382">
    <property type="entry name" value="AAA"/>
    <property type="match status" value="1"/>
</dbReference>
<dbReference type="FunFam" id="3.40.50.300:FF:000056">
    <property type="entry name" value="Cell division ATP-binding protein FtsE"/>
    <property type="match status" value="1"/>
</dbReference>
<dbReference type="GO" id="GO:0051301">
    <property type="term" value="P:cell division"/>
    <property type="evidence" value="ECO:0007669"/>
    <property type="project" value="UniProtKB-KW"/>
</dbReference>
<gene>
    <name evidence="5" type="primary">ftsE_30</name>
    <name evidence="5" type="ORF">SDC9_142112</name>
</gene>
<accession>A0A645E2A6</accession>
<evidence type="ECO:0000256" key="3">
    <source>
        <dbReference type="ARBA" id="ARBA00022840"/>
    </source>
</evidence>
<dbReference type="InterPro" id="IPR015854">
    <property type="entry name" value="ABC_transpr_LolD-like"/>
</dbReference>
<dbReference type="PROSITE" id="PS00211">
    <property type="entry name" value="ABC_TRANSPORTER_1"/>
    <property type="match status" value="1"/>
</dbReference>
<dbReference type="InterPro" id="IPR027417">
    <property type="entry name" value="P-loop_NTPase"/>
</dbReference>
<reference evidence="5" key="1">
    <citation type="submission" date="2019-08" db="EMBL/GenBank/DDBJ databases">
        <authorList>
            <person name="Kucharzyk K."/>
            <person name="Murdoch R.W."/>
            <person name="Higgins S."/>
            <person name="Loffler F."/>
        </authorList>
    </citation>
    <scope>NUCLEOTIDE SEQUENCE</scope>
</reference>
<dbReference type="GO" id="GO:0022857">
    <property type="term" value="F:transmembrane transporter activity"/>
    <property type="evidence" value="ECO:0007669"/>
    <property type="project" value="TreeGrafter"/>
</dbReference>
<dbReference type="InterPro" id="IPR003439">
    <property type="entry name" value="ABC_transporter-like_ATP-bd"/>
</dbReference>
<keyword evidence="2" id="KW-0547">Nucleotide-binding</keyword>
<dbReference type="GO" id="GO:0005886">
    <property type="term" value="C:plasma membrane"/>
    <property type="evidence" value="ECO:0007669"/>
    <property type="project" value="UniProtKB-ARBA"/>
</dbReference>
<dbReference type="PANTHER" id="PTHR24220">
    <property type="entry name" value="IMPORT ATP-BINDING PROTEIN"/>
    <property type="match status" value="1"/>
</dbReference>